<evidence type="ECO:0000259" key="1">
    <source>
        <dbReference type="Pfam" id="PF01936"/>
    </source>
</evidence>
<dbReference type="Proteomes" id="UP000732858">
    <property type="component" value="Unassembled WGS sequence"/>
</dbReference>
<dbReference type="PANTHER" id="PTHR35811:SF1">
    <property type="entry name" value="HTH OST-TYPE DOMAIN-CONTAINING PROTEIN"/>
    <property type="match status" value="1"/>
</dbReference>
<dbReference type="Pfam" id="PF01936">
    <property type="entry name" value="NYN"/>
    <property type="match status" value="1"/>
</dbReference>
<gene>
    <name evidence="2" type="ORF">HT657_07945</name>
    <name evidence="3" type="ORF">HT672_05570</name>
</gene>
<evidence type="ECO:0000313" key="4">
    <source>
        <dbReference type="Proteomes" id="UP000732858"/>
    </source>
</evidence>
<reference evidence="3 5" key="1">
    <citation type="journal article" date="2021" name="Mol. Ecol.">
        <title>Polar bear-adapted Ursidibacter maritimus are remarkably conserved after generations in captivity.</title>
        <authorList>
            <person name="Espinosa-Gongora C."/>
            <person name="Hansen M.J."/>
            <person name="Bertelsen M.F."/>
            <person name="Bojesen A.M."/>
        </authorList>
    </citation>
    <scope>NUCLEOTIDE SEQUENCE</scope>
    <source>
        <strain evidence="3">Pb43105x</strain>
        <strain evidence="2 5">Pb43106</strain>
    </source>
</reference>
<dbReference type="AlphaFoldDB" id="A0A949T558"/>
<accession>A0A949T558</accession>
<dbReference type="InterPro" id="IPR021139">
    <property type="entry name" value="NYN"/>
</dbReference>
<dbReference type="GeneID" id="65548987"/>
<dbReference type="PANTHER" id="PTHR35811">
    <property type="entry name" value="SLR1870 PROTEIN"/>
    <property type="match status" value="1"/>
</dbReference>
<keyword evidence="5" id="KW-1185">Reference proteome</keyword>
<sequence length="232" mass="26710">MKNVAILIDAENICIDIIDGALSDLKQFGSVRIKRIYGDFSKTQLQKWKDIAFKYNFETIHHFSCTKNSSDILLSIDAVDILYSHQDIDTFCLFSSDSDFSSLVQRLRKSQKQVIGIGHIPPNESYRHLFEKFLLIPHSTKIPQNTVSKVKEKESKTKNAELEDVLTAYKKSKKDNEGYAKQSNFASFLAEKTRKKYGKFSNFLKNCQYIDLIPDSKKGEHKIKPKKAFFAH</sequence>
<dbReference type="OrthoDB" id="9783963at2"/>
<evidence type="ECO:0000313" key="5">
    <source>
        <dbReference type="Proteomes" id="UP001196379"/>
    </source>
</evidence>
<organism evidence="3 4">
    <name type="scientific">Ursidibacter maritimus</name>
    <dbReference type="NCBI Taxonomy" id="1331689"/>
    <lineage>
        <taxon>Bacteria</taxon>
        <taxon>Pseudomonadati</taxon>
        <taxon>Pseudomonadota</taxon>
        <taxon>Gammaproteobacteria</taxon>
        <taxon>Pasteurellales</taxon>
        <taxon>Pasteurellaceae</taxon>
        <taxon>Ursidibacter</taxon>
    </lineage>
</organism>
<proteinExistence type="predicted"/>
<dbReference type="EMBL" id="JABUMC010000010">
    <property type="protein sequence ID" value="MBV6546755.1"/>
    <property type="molecule type" value="Genomic_DNA"/>
</dbReference>
<dbReference type="EMBL" id="JABULY010000005">
    <property type="protein sequence ID" value="MBV6532059.1"/>
    <property type="molecule type" value="Genomic_DNA"/>
</dbReference>
<evidence type="ECO:0000313" key="2">
    <source>
        <dbReference type="EMBL" id="MBV6532059.1"/>
    </source>
</evidence>
<feature type="domain" description="NYN" evidence="1">
    <location>
        <begin position="3"/>
        <end position="121"/>
    </location>
</feature>
<protein>
    <submittedName>
        <fullName evidence="3">NYN domain-containing protein</fullName>
    </submittedName>
</protein>
<dbReference type="Gene3D" id="3.40.50.1010">
    <property type="entry name" value="5'-nuclease"/>
    <property type="match status" value="1"/>
</dbReference>
<dbReference type="GO" id="GO:0004540">
    <property type="term" value="F:RNA nuclease activity"/>
    <property type="evidence" value="ECO:0007669"/>
    <property type="project" value="InterPro"/>
</dbReference>
<evidence type="ECO:0000313" key="3">
    <source>
        <dbReference type="EMBL" id="MBV6546755.1"/>
    </source>
</evidence>
<comment type="caution">
    <text evidence="3">The sequence shown here is derived from an EMBL/GenBank/DDBJ whole genome shotgun (WGS) entry which is preliminary data.</text>
</comment>
<dbReference type="Proteomes" id="UP001196379">
    <property type="component" value="Unassembled WGS sequence"/>
</dbReference>
<name>A0A949T558_9PAST</name>
<dbReference type="CDD" id="cd11297">
    <property type="entry name" value="PIN_LabA-like_N_1"/>
    <property type="match status" value="1"/>
</dbReference>
<dbReference type="RefSeq" id="WP_157403126.1">
    <property type="nucleotide sequence ID" value="NZ_JABULY010000005.1"/>
</dbReference>